<dbReference type="STRING" id="483218.BACPEC_01223"/>
<organism evidence="1 2">
    <name type="scientific">[Bacteroides] pectinophilus ATCC 43243</name>
    <dbReference type="NCBI Taxonomy" id="483218"/>
    <lineage>
        <taxon>Bacteria</taxon>
        <taxon>Bacillati</taxon>
        <taxon>Bacillota</taxon>
        <taxon>Clostridia</taxon>
        <taxon>Eubacteriales</taxon>
    </lineage>
</organism>
<protein>
    <recommendedName>
        <fullName evidence="3">DUF4391 domain-containing protein</fullName>
    </recommendedName>
</protein>
<dbReference type="Proteomes" id="UP000003136">
    <property type="component" value="Unassembled WGS sequence"/>
</dbReference>
<evidence type="ECO:0008006" key="3">
    <source>
        <dbReference type="Google" id="ProtNLM"/>
    </source>
</evidence>
<gene>
    <name evidence="1" type="ORF">BACPEC_01223</name>
</gene>
<comment type="caution">
    <text evidence="1">The sequence shown here is derived from an EMBL/GenBank/DDBJ whole genome shotgun (WGS) entry which is preliminary data.</text>
</comment>
<evidence type="ECO:0000313" key="2">
    <source>
        <dbReference type="Proteomes" id="UP000003136"/>
    </source>
</evidence>
<evidence type="ECO:0000313" key="1">
    <source>
        <dbReference type="EMBL" id="EEC58235.1"/>
    </source>
</evidence>
<dbReference type="InterPro" id="IPR025503">
    <property type="entry name" value="DUF4391"/>
</dbReference>
<sequence length="243" mass="28334">MFGLPDTYRVNVDVALKDFIPKALKPNDKKRIKDAIESVRLDYQIAGEEIPSVNNEEYRCQVIQFYDIEVINIKDANFLASTYQNLIKPLCVIHMHDTNDEVYSMAIKRLSQIDDMQIVVEQMLLTDKYMLGIPDSNRDRLMAYMNYATVKNKIDKVQLYKEWFYKAYMVVNEKAYIHTDKLLDGNSWYDADRTARICQKYVELVTSRGRLKTAVTNAEKMKLNKEIKTEICQLTELGGVQDD</sequence>
<dbReference type="Pfam" id="PF14335">
    <property type="entry name" value="DUF4391"/>
    <property type="match status" value="1"/>
</dbReference>
<dbReference type="AlphaFoldDB" id="B7ARB3"/>
<dbReference type="EMBL" id="ABVQ01000035">
    <property type="protein sequence ID" value="EEC58235.1"/>
    <property type="molecule type" value="Genomic_DNA"/>
</dbReference>
<name>B7ARB3_9FIRM</name>
<proteinExistence type="predicted"/>
<reference evidence="1 2" key="2">
    <citation type="submission" date="2008-11" db="EMBL/GenBank/DDBJ databases">
        <authorList>
            <person name="Fulton L."/>
            <person name="Clifton S."/>
            <person name="Fulton B."/>
            <person name="Xu J."/>
            <person name="Minx P."/>
            <person name="Pepin K.H."/>
            <person name="Johnson M."/>
            <person name="Bhonagiri V."/>
            <person name="Nash W.E."/>
            <person name="Mardis E.R."/>
            <person name="Wilson R.K."/>
        </authorList>
    </citation>
    <scope>NUCLEOTIDE SEQUENCE [LARGE SCALE GENOMIC DNA]</scope>
    <source>
        <strain evidence="1 2">ATCC 43243</strain>
    </source>
</reference>
<keyword evidence="2" id="KW-1185">Reference proteome</keyword>
<dbReference type="eggNOG" id="ENOG502ZB8T">
    <property type="taxonomic scope" value="Bacteria"/>
</dbReference>
<accession>B7ARB3</accession>
<dbReference type="HOGENOM" id="CLU_1145960_0_0_9"/>
<reference evidence="1 2" key="1">
    <citation type="submission" date="2008-11" db="EMBL/GenBank/DDBJ databases">
        <title>Draft genome sequence of Bacteroides pectinophilus (ATCC 43243).</title>
        <authorList>
            <person name="Sudarsanam P."/>
            <person name="Ley R."/>
            <person name="Guruge J."/>
            <person name="Turnbaugh P.J."/>
            <person name="Mahowald M."/>
            <person name="Liep D."/>
            <person name="Gordon J."/>
        </authorList>
    </citation>
    <scope>NUCLEOTIDE SEQUENCE [LARGE SCALE GENOMIC DNA]</scope>
    <source>
        <strain evidence="1 2">ATCC 43243</strain>
    </source>
</reference>